<dbReference type="AlphaFoldDB" id="A0A0C3JIN8"/>
<keyword evidence="2" id="KW-1185">Reference proteome</keyword>
<proteinExistence type="predicted"/>
<organism evidence="1 2">
    <name type="scientific">Pisolithus tinctorius Marx 270</name>
    <dbReference type="NCBI Taxonomy" id="870435"/>
    <lineage>
        <taxon>Eukaryota</taxon>
        <taxon>Fungi</taxon>
        <taxon>Dikarya</taxon>
        <taxon>Basidiomycota</taxon>
        <taxon>Agaricomycotina</taxon>
        <taxon>Agaricomycetes</taxon>
        <taxon>Agaricomycetidae</taxon>
        <taxon>Boletales</taxon>
        <taxon>Sclerodermatineae</taxon>
        <taxon>Pisolithaceae</taxon>
        <taxon>Pisolithus</taxon>
    </lineage>
</organism>
<protein>
    <submittedName>
        <fullName evidence="1">Uncharacterized protein</fullName>
    </submittedName>
</protein>
<reference evidence="2" key="2">
    <citation type="submission" date="2015-01" db="EMBL/GenBank/DDBJ databases">
        <title>Evolutionary Origins and Diversification of the Mycorrhizal Mutualists.</title>
        <authorList>
            <consortium name="DOE Joint Genome Institute"/>
            <consortium name="Mycorrhizal Genomics Consortium"/>
            <person name="Kohler A."/>
            <person name="Kuo A."/>
            <person name="Nagy L.G."/>
            <person name="Floudas D."/>
            <person name="Copeland A."/>
            <person name="Barry K.W."/>
            <person name="Cichocki N."/>
            <person name="Veneault-Fourrey C."/>
            <person name="LaButti K."/>
            <person name="Lindquist E.A."/>
            <person name="Lipzen A."/>
            <person name="Lundell T."/>
            <person name="Morin E."/>
            <person name="Murat C."/>
            <person name="Riley R."/>
            <person name="Ohm R."/>
            <person name="Sun H."/>
            <person name="Tunlid A."/>
            <person name="Henrissat B."/>
            <person name="Grigoriev I.V."/>
            <person name="Hibbett D.S."/>
            <person name="Martin F."/>
        </authorList>
    </citation>
    <scope>NUCLEOTIDE SEQUENCE [LARGE SCALE GENOMIC DNA]</scope>
    <source>
        <strain evidence="2">Marx 270</strain>
    </source>
</reference>
<reference evidence="1 2" key="1">
    <citation type="submission" date="2014-04" db="EMBL/GenBank/DDBJ databases">
        <authorList>
            <consortium name="DOE Joint Genome Institute"/>
            <person name="Kuo A."/>
            <person name="Kohler A."/>
            <person name="Costa M.D."/>
            <person name="Nagy L.G."/>
            <person name="Floudas D."/>
            <person name="Copeland A."/>
            <person name="Barry K.W."/>
            <person name="Cichocki N."/>
            <person name="Veneault-Fourrey C."/>
            <person name="LaButti K."/>
            <person name="Lindquist E.A."/>
            <person name="Lipzen A."/>
            <person name="Lundell T."/>
            <person name="Morin E."/>
            <person name="Murat C."/>
            <person name="Sun H."/>
            <person name="Tunlid A."/>
            <person name="Henrissat B."/>
            <person name="Grigoriev I.V."/>
            <person name="Hibbett D.S."/>
            <person name="Martin F."/>
            <person name="Nordberg H.P."/>
            <person name="Cantor M.N."/>
            <person name="Hua S.X."/>
        </authorList>
    </citation>
    <scope>NUCLEOTIDE SEQUENCE [LARGE SCALE GENOMIC DNA]</scope>
    <source>
        <strain evidence="1 2">Marx 270</strain>
    </source>
</reference>
<accession>A0A0C3JIN8</accession>
<evidence type="ECO:0000313" key="1">
    <source>
        <dbReference type="EMBL" id="KIO08968.1"/>
    </source>
</evidence>
<evidence type="ECO:0000313" key="2">
    <source>
        <dbReference type="Proteomes" id="UP000054217"/>
    </source>
</evidence>
<sequence>MAVHEVHQHCSVWFFHKKLTTFGIELAWNQEFGMTKRVCVNGRGEFRVICNAELLQHPCSRKKFTRDGTVVPLLLIHNRKESILRRYALLILLTGVQIEF</sequence>
<name>A0A0C3JIN8_PISTI</name>
<dbReference type="EMBL" id="KN831955">
    <property type="protein sequence ID" value="KIO08968.1"/>
    <property type="molecule type" value="Genomic_DNA"/>
</dbReference>
<dbReference type="InParanoid" id="A0A0C3JIN8"/>
<dbReference type="HOGENOM" id="CLU_2307160_0_0_1"/>
<gene>
    <name evidence="1" type="ORF">M404DRAFT_996692</name>
</gene>
<dbReference type="Proteomes" id="UP000054217">
    <property type="component" value="Unassembled WGS sequence"/>
</dbReference>